<dbReference type="EMBL" id="CP012381">
    <property type="protein sequence ID" value="ALI53209.1"/>
    <property type="molecule type" value="Genomic_DNA"/>
</dbReference>
<organism evidence="2 3">
    <name type="scientific">Lactobacillus helveticus</name>
    <name type="common">Lactobacillus suntoryeus</name>
    <dbReference type="NCBI Taxonomy" id="1587"/>
    <lineage>
        <taxon>Bacteria</taxon>
        <taxon>Bacillati</taxon>
        <taxon>Bacillota</taxon>
        <taxon>Bacilli</taxon>
        <taxon>Lactobacillales</taxon>
        <taxon>Lactobacillaceae</taxon>
        <taxon>Lactobacillus</taxon>
    </lineage>
</organism>
<proteinExistence type="predicted"/>
<keyword evidence="1" id="KW-0472">Membrane</keyword>
<sequence length="187" mass="22305">MLENIMSWVTNGKVTPGTVLFILLIYSIFLWIKNKLNISRDRVNNSSARKMQIESYFKQQGGEDQREIYIAWVNLLINLEEVSKKYDDKAFKELKEKTTLYGSEQTVKILSSYSHYVYIHEGDNNEYTYMGIVYFAYIAASLKHDFTGYDVDPLVLIRLQFTDYDDLKDKFLECKRKIDWDIRWNWK</sequence>
<keyword evidence="1" id="KW-1133">Transmembrane helix</keyword>
<dbReference type="AlphaFoldDB" id="A0AAC8W9T7"/>
<name>A0AAC8W9T7_LACHE</name>
<feature type="transmembrane region" description="Helical" evidence="1">
    <location>
        <begin position="14"/>
        <end position="32"/>
    </location>
</feature>
<keyword evidence="1" id="KW-0812">Transmembrane</keyword>
<dbReference type="RefSeq" id="WP_054607580.1">
    <property type="nucleotide sequence ID" value="NZ_CP012381.1"/>
</dbReference>
<dbReference type="Proteomes" id="UP000063930">
    <property type="component" value="Chromosome"/>
</dbReference>
<protein>
    <recommendedName>
        <fullName evidence="4">DUF4760 domain-containing protein</fullName>
    </recommendedName>
</protein>
<evidence type="ECO:0000313" key="2">
    <source>
        <dbReference type="EMBL" id="ALI53209.1"/>
    </source>
</evidence>
<evidence type="ECO:0008006" key="4">
    <source>
        <dbReference type="Google" id="ProtNLM"/>
    </source>
</evidence>
<evidence type="ECO:0000256" key="1">
    <source>
        <dbReference type="SAM" id="Phobius"/>
    </source>
</evidence>
<reference evidence="2 3" key="1">
    <citation type="submission" date="2015-08" db="EMBL/GenBank/DDBJ databases">
        <title>Complete genome sequence of Lactobacillus helveticus CAUH18, a probiotic strain originated from koumiss.</title>
        <authorList>
            <person name="Yang Y."/>
            <person name="Hao Y."/>
        </authorList>
    </citation>
    <scope>NUCLEOTIDE SEQUENCE [LARGE SCALE GENOMIC DNA]</scope>
    <source>
        <strain evidence="2 3">CAUH18</strain>
    </source>
</reference>
<gene>
    <name evidence="2" type="ORF">ALV80_09425</name>
</gene>
<evidence type="ECO:0000313" key="3">
    <source>
        <dbReference type="Proteomes" id="UP000063930"/>
    </source>
</evidence>
<accession>A0AAC8W9T7</accession>